<evidence type="ECO:0000313" key="4">
    <source>
        <dbReference type="RefSeq" id="XP_022244669.1"/>
    </source>
</evidence>
<dbReference type="Proteomes" id="UP000694941">
    <property type="component" value="Unplaced"/>
</dbReference>
<organism evidence="3 4">
    <name type="scientific">Limulus polyphemus</name>
    <name type="common">Atlantic horseshoe crab</name>
    <dbReference type="NCBI Taxonomy" id="6850"/>
    <lineage>
        <taxon>Eukaryota</taxon>
        <taxon>Metazoa</taxon>
        <taxon>Ecdysozoa</taxon>
        <taxon>Arthropoda</taxon>
        <taxon>Chelicerata</taxon>
        <taxon>Merostomata</taxon>
        <taxon>Xiphosura</taxon>
        <taxon>Limulidae</taxon>
        <taxon>Limulus</taxon>
    </lineage>
</organism>
<protein>
    <submittedName>
        <fullName evidence="4">InaD-like protein</fullName>
    </submittedName>
</protein>
<accession>A0ABM1SM13</accession>
<dbReference type="SUPFAM" id="SSF50156">
    <property type="entry name" value="PDZ domain-like"/>
    <property type="match status" value="2"/>
</dbReference>
<feature type="domain" description="PDZ" evidence="2">
    <location>
        <begin position="152"/>
        <end position="236"/>
    </location>
</feature>
<dbReference type="RefSeq" id="XP_022244669.1">
    <property type="nucleotide sequence ID" value="XM_022388961.1"/>
</dbReference>
<proteinExistence type="predicted"/>
<dbReference type="InterPro" id="IPR001478">
    <property type="entry name" value="PDZ"/>
</dbReference>
<dbReference type="Gene3D" id="2.30.42.10">
    <property type="match status" value="2"/>
</dbReference>
<name>A0ABM1SM13_LIMPO</name>
<feature type="region of interest" description="Disordered" evidence="1">
    <location>
        <begin position="261"/>
        <end position="305"/>
    </location>
</feature>
<sequence>MDVIGGKVDEIFEMSIVPEKPLTSDNRLSPCHATLPIPICGPISNIRDFVETTIVLKKDKHELGISVAGGNDTYLESVCVTKVHKGGAAYKDGRLQAGDLLLAVNEIPLWGLPAAEALRSLREAPSLVRLLVLRENPQKLFTTNKSITKFITEELRKSSVTERLGLSMMQRANGQGVFITYVQPGSIAARHGRRILQGDQILEINGHNVRESNQKNVADILKNTDGAIVLLLGRVPSLTGTIQEWARTKLRNRTSTWSAYSDATKEKLQAQRPSLPVGHQHTTAGFPSYPPSASPSREVSPSASSRRLRLSIVTENKHGLVGVNCLNRRNNDDMDFHEPEDLVDNGADHPLLPSIKITSF</sequence>
<evidence type="ECO:0000313" key="3">
    <source>
        <dbReference type="Proteomes" id="UP000694941"/>
    </source>
</evidence>
<keyword evidence="3" id="KW-1185">Reference proteome</keyword>
<dbReference type="InterPro" id="IPR036034">
    <property type="entry name" value="PDZ_sf"/>
</dbReference>
<dbReference type="InterPro" id="IPR051342">
    <property type="entry name" value="PDZ_scaffold"/>
</dbReference>
<dbReference type="PROSITE" id="PS50106">
    <property type="entry name" value="PDZ"/>
    <property type="match status" value="2"/>
</dbReference>
<dbReference type="PANTHER" id="PTHR19964">
    <property type="entry name" value="MULTIPLE PDZ DOMAIN PROTEIN"/>
    <property type="match status" value="1"/>
</dbReference>
<feature type="domain" description="PDZ" evidence="2">
    <location>
        <begin position="53"/>
        <end position="136"/>
    </location>
</feature>
<evidence type="ECO:0000259" key="2">
    <source>
        <dbReference type="PROSITE" id="PS50106"/>
    </source>
</evidence>
<dbReference type="GeneID" id="106461883"/>
<feature type="compositionally biased region" description="Low complexity" evidence="1">
    <location>
        <begin position="294"/>
        <end position="305"/>
    </location>
</feature>
<gene>
    <name evidence="4" type="primary">LOC106461883</name>
</gene>
<dbReference type="Pfam" id="PF00595">
    <property type="entry name" value="PDZ"/>
    <property type="match status" value="2"/>
</dbReference>
<evidence type="ECO:0000256" key="1">
    <source>
        <dbReference type="SAM" id="MobiDB-lite"/>
    </source>
</evidence>
<dbReference type="PANTHER" id="PTHR19964:SF84">
    <property type="entry name" value="LIGAND OF NUMB PROTEIN X 2-LIKE ISOFORM X1"/>
    <property type="match status" value="1"/>
</dbReference>
<dbReference type="SMART" id="SM00228">
    <property type="entry name" value="PDZ"/>
    <property type="match status" value="2"/>
</dbReference>
<reference evidence="4" key="1">
    <citation type="submission" date="2025-08" db="UniProtKB">
        <authorList>
            <consortium name="RefSeq"/>
        </authorList>
    </citation>
    <scope>IDENTIFICATION</scope>
    <source>
        <tissue evidence="4">Muscle</tissue>
    </source>
</reference>